<gene>
    <name evidence="4" type="ORF">AKJ50_00285</name>
</gene>
<keyword evidence="5" id="KW-1185">Reference proteome</keyword>
<evidence type="ECO:0000256" key="2">
    <source>
        <dbReference type="SAM" id="Coils"/>
    </source>
</evidence>
<reference evidence="4 5" key="1">
    <citation type="journal article" date="2016" name="Sci. Rep.">
        <title>Metabolic traits of an uncultured archaeal lineage -MSBL1- from brine pools of the Red Sea.</title>
        <authorList>
            <person name="Mwirichia R."/>
            <person name="Alam I."/>
            <person name="Rashid M."/>
            <person name="Vinu M."/>
            <person name="Ba-Alawi W."/>
            <person name="Anthony Kamau A."/>
            <person name="Kamanda Ngugi D."/>
            <person name="Goker M."/>
            <person name="Klenk H.P."/>
            <person name="Bajic V."/>
            <person name="Stingl U."/>
        </authorList>
    </citation>
    <scope>NUCLEOTIDE SEQUENCE [LARGE SCALE GENOMIC DNA]</scope>
    <source>
        <strain evidence="4">SCGC-AAA382A13</strain>
    </source>
</reference>
<dbReference type="InterPro" id="IPR002716">
    <property type="entry name" value="PIN_dom"/>
</dbReference>
<sequence length="135" mass="15153">MTKLLDASAVVKFILEDEDGGVERIFDNQVLDLTFYEAGNSFWKAAALQDRISEDDAEDAANILDDLREEVEVIRVKNLNLEKIMEIALEEEITYYDSSYIAGAEEKDVPLVTQDGELSKNAEKYVEVEKIGTGV</sequence>
<name>A0A133VGS8_9EURY</name>
<evidence type="ECO:0000313" key="4">
    <source>
        <dbReference type="EMBL" id="KXB05649.1"/>
    </source>
</evidence>
<feature type="coiled-coil region" evidence="2">
    <location>
        <begin position="57"/>
        <end position="84"/>
    </location>
</feature>
<dbReference type="CDD" id="cd09873">
    <property type="entry name" value="PIN_Pae0151-like"/>
    <property type="match status" value="1"/>
</dbReference>
<dbReference type="Pfam" id="PF01850">
    <property type="entry name" value="PIN"/>
    <property type="match status" value="1"/>
</dbReference>
<comment type="caution">
    <text evidence="4">The sequence shown here is derived from an EMBL/GenBank/DDBJ whole genome shotgun (WGS) entry which is preliminary data.</text>
</comment>
<dbReference type="PANTHER" id="PTHR35901:SF1">
    <property type="entry name" value="EXONUCLEASE VAPC9"/>
    <property type="match status" value="1"/>
</dbReference>
<organism evidence="4 5">
    <name type="scientific">candidate division MSBL1 archaeon SCGC-AAA382A13</name>
    <dbReference type="NCBI Taxonomy" id="1698279"/>
    <lineage>
        <taxon>Archaea</taxon>
        <taxon>Methanobacteriati</taxon>
        <taxon>Methanobacteriota</taxon>
        <taxon>candidate division MSBL1</taxon>
    </lineage>
</organism>
<dbReference type="PANTHER" id="PTHR35901">
    <property type="entry name" value="RIBONUCLEASE VAPC3"/>
    <property type="match status" value="1"/>
</dbReference>
<evidence type="ECO:0000259" key="3">
    <source>
        <dbReference type="Pfam" id="PF01850"/>
    </source>
</evidence>
<dbReference type="AlphaFoldDB" id="A0A133VGS8"/>
<evidence type="ECO:0000313" key="5">
    <source>
        <dbReference type="Proteomes" id="UP000070311"/>
    </source>
</evidence>
<dbReference type="Gene3D" id="3.40.50.1010">
    <property type="entry name" value="5'-nuclease"/>
    <property type="match status" value="1"/>
</dbReference>
<dbReference type="EMBL" id="LHYD01000003">
    <property type="protein sequence ID" value="KXB05649.1"/>
    <property type="molecule type" value="Genomic_DNA"/>
</dbReference>
<feature type="domain" description="PIN" evidence="3">
    <location>
        <begin position="4"/>
        <end position="123"/>
    </location>
</feature>
<accession>A0A133VGS8</accession>
<dbReference type="SUPFAM" id="SSF88723">
    <property type="entry name" value="PIN domain-like"/>
    <property type="match status" value="1"/>
</dbReference>
<dbReference type="InterPro" id="IPR051619">
    <property type="entry name" value="TypeII_TA_RNase_PINc/VapC"/>
</dbReference>
<protein>
    <recommendedName>
        <fullName evidence="3">PIN domain-containing protein</fullName>
    </recommendedName>
</protein>
<dbReference type="InterPro" id="IPR029060">
    <property type="entry name" value="PIN-like_dom_sf"/>
</dbReference>
<keyword evidence="1" id="KW-0460">Magnesium</keyword>
<evidence type="ECO:0000256" key="1">
    <source>
        <dbReference type="ARBA" id="ARBA00022842"/>
    </source>
</evidence>
<keyword evidence="2" id="KW-0175">Coiled coil</keyword>
<dbReference type="Proteomes" id="UP000070311">
    <property type="component" value="Unassembled WGS sequence"/>
</dbReference>
<dbReference type="InterPro" id="IPR044153">
    <property type="entry name" value="PIN_Pae0151-like"/>
</dbReference>
<proteinExistence type="predicted"/>